<dbReference type="InterPro" id="IPR050834">
    <property type="entry name" value="Glycosyltransf_2"/>
</dbReference>
<dbReference type="KEGG" id="erz:ER308_14695"/>
<keyword evidence="1" id="KW-1133">Transmembrane helix</keyword>
<keyword evidence="1" id="KW-0472">Membrane</keyword>
<keyword evidence="1" id="KW-0812">Transmembrane</keyword>
<feature type="transmembrane region" description="Helical" evidence="1">
    <location>
        <begin position="320"/>
        <end position="338"/>
    </location>
</feature>
<dbReference type="InterPro" id="IPR029044">
    <property type="entry name" value="Nucleotide-diphossugar_trans"/>
</dbReference>
<keyword evidence="3" id="KW-1185">Reference proteome</keyword>
<dbReference type="EMBL" id="CP036402">
    <property type="protein sequence ID" value="QBI22061.1"/>
    <property type="molecule type" value="Genomic_DNA"/>
</dbReference>
<gene>
    <name evidence="2" type="ORF">ER308_14695</name>
</gene>
<accession>A0A411YLL7</accession>
<proteinExistence type="predicted"/>
<organism evidence="2 3">
    <name type="scientific">Egibacter rhizosphaerae</name>
    <dbReference type="NCBI Taxonomy" id="1670831"/>
    <lineage>
        <taxon>Bacteria</taxon>
        <taxon>Bacillati</taxon>
        <taxon>Actinomycetota</taxon>
        <taxon>Nitriliruptoria</taxon>
        <taxon>Egibacterales</taxon>
        <taxon>Egibacteraceae</taxon>
        <taxon>Egibacter</taxon>
    </lineage>
</organism>
<keyword evidence="2" id="KW-0808">Transferase</keyword>
<evidence type="ECO:0000256" key="1">
    <source>
        <dbReference type="SAM" id="Phobius"/>
    </source>
</evidence>
<reference evidence="2 3" key="1">
    <citation type="submission" date="2019-01" db="EMBL/GenBank/DDBJ databases">
        <title>Egibacter rhizosphaerae EGI 80759T.</title>
        <authorList>
            <person name="Chen D.-D."/>
            <person name="Tian Y."/>
            <person name="Jiao J.-Y."/>
            <person name="Zhang X.-T."/>
            <person name="Zhang Y.-G."/>
            <person name="Zhang Y."/>
            <person name="Xiao M."/>
            <person name="Shu W.-S."/>
            <person name="Li W.-J."/>
        </authorList>
    </citation>
    <scope>NUCLEOTIDE SEQUENCE [LARGE SCALE GENOMIC DNA]</scope>
    <source>
        <strain evidence="2 3">EGI 80759</strain>
    </source>
</reference>
<evidence type="ECO:0000313" key="2">
    <source>
        <dbReference type="EMBL" id="QBI22061.1"/>
    </source>
</evidence>
<dbReference type="OrthoDB" id="1757142at2"/>
<dbReference type="CDD" id="cd02525">
    <property type="entry name" value="Succinoglycan_BP_ExoA"/>
    <property type="match status" value="1"/>
</dbReference>
<protein>
    <submittedName>
        <fullName evidence="2">Glycosyltransferase family 2 protein</fullName>
    </submittedName>
</protein>
<evidence type="ECO:0000313" key="3">
    <source>
        <dbReference type="Proteomes" id="UP000291469"/>
    </source>
</evidence>
<dbReference type="GO" id="GO:0016740">
    <property type="term" value="F:transferase activity"/>
    <property type="evidence" value="ECO:0007669"/>
    <property type="project" value="UniProtKB-KW"/>
</dbReference>
<dbReference type="Pfam" id="PF13641">
    <property type="entry name" value="Glyco_tranf_2_3"/>
    <property type="match status" value="1"/>
</dbReference>
<dbReference type="Gene3D" id="3.90.550.10">
    <property type="entry name" value="Spore Coat Polysaccharide Biosynthesis Protein SpsA, Chain A"/>
    <property type="match status" value="1"/>
</dbReference>
<dbReference type="Proteomes" id="UP000291469">
    <property type="component" value="Chromosome"/>
</dbReference>
<feature type="transmembrane region" description="Helical" evidence="1">
    <location>
        <begin position="288"/>
        <end position="308"/>
    </location>
</feature>
<dbReference type="SUPFAM" id="SSF53448">
    <property type="entry name" value="Nucleotide-diphospho-sugar transferases"/>
    <property type="match status" value="1"/>
</dbReference>
<dbReference type="PANTHER" id="PTHR43685">
    <property type="entry name" value="GLYCOSYLTRANSFERASE"/>
    <property type="match status" value="1"/>
</dbReference>
<dbReference type="PANTHER" id="PTHR43685:SF3">
    <property type="entry name" value="SLR2126 PROTEIN"/>
    <property type="match status" value="1"/>
</dbReference>
<name>A0A411YLL7_9ACTN</name>
<sequence>MAVRDEQAHLGRALDAVLAQDYAGLLEVCVAVAPSHDGTEELAREVAARDRRVAVTANPRGVTPAGLNAAIAATSGDVVVRVDGHAVLPPGYVRRAVELLAETGADNVGGIMAAEGDTPFTRAVAAAMTSRFGTGDARFHTGGRPGPVDTVYLGVFRRAALERVGHFDERLVRTQDAELNHRIRQSGGQVWFHPDLRVAYRPRDSLRGLARQYFEYGRWRRAVVRRHPDSLALRQLAPPAALVGTVAGAALGLTALAGRSGLTGPAGRTRPAGGTLGRAPERVRALALAGWVAPLGYLLAVLGASAAAGRGLEPGARLRLPLVFATMHGCWAVGFLTSPRDLGT</sequence>
<dbReference type="AlphaFoldDB" id="A0A411YLL7"/>